<dbReference type="InterPro" id="IPR012505">
    <property type="entry name" value="YbbR"/>
</dbReference>
<dbReference type="Proteomes" id="UP000541425">
    <property type="component" value="Unassembled WGS sequence"/>
</dbReference>
<sequence>MAISSRAKRFLKLGIAKIWNKQSLTFLFFLALSTTFWVFTKLNDSYRRDYEVPVRLVHVPKNVVITSDLPEYIHVSVTDKGWGQLAYEYGGAKTPITVEFATYAGSNGYGTIPITDLSRQILAQLPAGASLSGLRPQSLEFYFNYGERKRVPVRFKGSIEAANRYYVSYIHAVPDSVTVYARRSILDMLTAVTTKGVYLRNVSDTTTMNVDLQPIPGVKFIPNKVQLKIGVDRLVEKTVQVPVQQVNFPASKVLRTFPSKVNVTFQVGMAMYKQITSESFVLVINYEDLLNNRTPRCHLKLKTIPNGIRQVRISPSDVEYVIEEIPATDE</sequence>
<evidence type="ECO:0008006" key="3">
    <source>
        <dbReference type="Google" id="ProtNLM"/>
    </source>
</evidence>
<accession>A0A7W5UJC8</accession>
<organism evidence="1 2">
    <name type="scientific">Alloprevotella rava</name>
    <dbReference type="NCBI Taxonomy" id="671218"/>
    <lineage>
        <taxon>Bacteria</taxon>
        <taxon>Pseudomonadati</taxon>
        <taxon>Bacteroidota</taxon>
        <taxon>Bacteroidia</taxon>
        <taxon>Bacteroidales</taxon>
        <taxon>Prevotellaceae</taxon>
        <taxon>Alloprevotella</taxon>
    </lineage>
</organism>
<dbReference type="PANTHER" id="PTHR37804">
    <property type="entry name" value="CDAA REGULATORY PROTEIN CDAR"/>
    <property type="match status" value="1"/>
</dbReference>
<dbReference type="Gene3D" id="2.170.120.30">
    <property type="match status" value="1"/>
</dbReference>
<proteinExistence type="predicted"/>
<dbReference type="Gene3D" id="2.170.120.40">
    <property type="entry name" value="YbbR-like domain"/>
    <property type="match status" value="1"/>
</dbReference>
<dbReference type="Pfam" id="PF07949">
    <property type="entry name" value="YbbR"/>
    <property type="match status" value="1"/>
</dbReference>
<comment type="caution">
    <text evidence="1">The sequence shown here is derived from an EMBL/GenBank/DDBJ whole genome shotgun (WGS) entry which is preliminary data.</text>
</comment>
<evidence type="ECO:0000313" key="2">
    <source>
        <dbReference type="Proteomes" id="UP000541425"/>
    </source>
</evidence>
<protein>
    <recommendedName>
        <fullName evidence="3">YbbR-like domain-containing protein</fullName>
    </recommendedName>
</protein>
<dbReference type="EMBL" id="JACICA010000003">
    <property type="protein sequence ID" value="MBB3702508.1"/>
    <property type="molecule type" value="Genomic_DNA"/>
</dbReference>
<name>A0A7W5UJC8_9BACT</name>
<gene>
    <name evidence="1" type="ORF">FHS60_000966</name>
</gene>
<dbReference type="InterPro" id="IPR053154">
    <property type="entry name" value="c-di-AMP_regulator"/>
</dbReference>
<dbReference type="AlphaFoldDB" id="A0A7W5UJC8"/>
<dbReference type="RefSeq" id="WP_183695611.1">
    <property type="nucleotide sequence ID" value="NZ_JACICA010000003.1"/>
</dbReference>
<evidence type="ECO:0000313" key="1">
    <source>
        <dbReference type="EMBL" id="MBB3702508.1"/>
    </source>
</evidence>
<dbReference type="PANTHER" id="PTHR37804:SF1">
    <property type="entry name" value="CDAA REGULATORY PROTEIN CDAR"/>
    <property type="match status" value="1"/>
</dbReference>
<reference evidence="1 2" key="1">
    <citation type="submission" date="2020-08" db="EMBL/GenBank/DDBJ databases">
        <title>Genomic Encyclopedia of Type Strains, Phase IV (KMG-IV): sequencing the most valuable type-strain genomes for metagenomic binning, comparative biology and taxonomic classification.</title>
        <authorList>
            <person name="Goeker M."/>
        </authorList>
    </citation>
    <scope>NUCLEOTIDE SEQUENCE [LARGE SCALE GENOMIC DNA]</scope>
    <source>
        <strain evidence="1 2">DSM 22548</strain>
    </source>
</reference>